<comment type="caution">
    <text evidence="1">The sequence shown here is derived from an EMBL/GenBank/DDBJ whole genome shotgun (WGS) entry which is preliminary data.</text>
</comment>
<dbReference type="RefSeq" id="WP_229156723.1">
    <property type="nucleotide sequence ID" value="NZ_JAJEWP010000001.1"/>
</dbReference>
<accession>A0ABS8G2J9</accession>
<organism evidence="1 2">
    <name type="scientific">Fluctibacter halophilus</name>
    <dbReference type="NCBI Taxonomy" id="226011"/>
    <lineage>
        <taxon>Bacteria</taxon>
        <taxon>Pseudomonadati</taxon>
        <taxon>Pseudomonadota</taxon>
        <taxon>Gammaproteobacteria</taxon>
        <taxon>Alteromonadales</taxon>
        <taxon>Alteromonadaceae</taxon>
        <taxon>Fluctibacter</taxon>
    </lineage>
</organism>
<evidence type="ECO:0008006" key="3">
    <source>
        <dbReference type="Google" id="ProtNLM"/>
    </source>
</evidence>
<name>A0ABS8G2J9_9ALTE</name>
<keyword evidence="2" id="KW-1185">Reference proteome</keyword>
<protein>
    <recommendedName>
        <fullName evidence="3">Prepilin-type N-terminal cleavage/methylation domain-containing protein</fullName>
    </recommendedName>
</protein>
<reference evidence="1 2" key="1">
    <citation type="submission" date="2021-10" db="EMBL/GenBank/DDBJ databases">
        <title>Draft genome of Aestuariibacter halophilus JC2043.</title>
        <authorList>
            <person name="Emsley S.A."/>
            <person name="Pfannmuller K.M."/>
            <person name="Ushijima B."/>
            <person name="Saw J.H."/>
            <person name="Videau P."/>
        </authorList>
    </citation>
    <scope>NUCLEOTIDE SEQUENCE [LARGE SCALE GENOMIC DNA]</scope>
    <source>
        <strain evidence="1 2">JC2043</strain>
    </source>
</reference>
<dbReference type="InterPro" id="IPR012902">
    <property type="entry name" value="N_methyl_site"/>
</dbReference>
<gene>
    <name evidence="1" type="ORF">LJ739_00965</name>
</gene>
<evidence type="ECO:0000313" key="2">
    <source>
        <dbReference type="Proteomes" id="UP001520878"/>
    </source>
</evidence>
<dbReference type="EMBL" id="JAJEWP010000001">
    <property type="protein sequence ID" value="MCC2614807.1"/>
    <property type="molecule type" value="Genomic_DNA"/>
</dbReference>
<dbReference type="PROSITE" id="PS00409">
    <property type="entry name" value="PROKAR_NTER_METHYL"/>
    <property type="match status" value="1"/>
</dbReference>
<proteinExistence type="predicted"/>
<evidence type="ECO:0000313" key="1">
    <source>
        <dbReference type="EMBL" id="MCC2614807.1"/>
    </source>
</evidence>
<dbReference type="Proteomes" id="UP001520878">
    <property type="component" value="Unassembled WGS sequence"/>
</dbReference>
<sequence length="133" mass="15326">MMRKMAGFSLIEALVAGLIMFIALTVFTNVYRGALQANQRATEVVWQTAPLDLLFDAIHLKLTQAQYADTQRGEEYFLGRRYLWEAKVSRRITPPERYLNKEKVETGGQAVVWKVSLHDASSDDVHEYMEITW</sequence>